<dbReference type="EMBL" id="KN832975">
    <property type="protein sequence ID" value="KIM89264.1"/>
    <property type="molecule type" value="Genomic_DNA"/>
</dbReference>
<dbReference type="InterPro" id="IPR032675">
    <property type="entry name" value="LRR_dom_sf"/>
</dbReference>
<reference evidence="2" key="2">
    <citation type="submission" date="2015-01" db="EMBL/GenBank/DDBJ databases">
        <title>Evolutionary Origins and Diversification of the Mycorrhizal Mutualists.</title>
        <authorList>
            <consortium name="DOE Joint Genome Institute"/>
            <consortium name="Mycorrhizal Genomics Consortium"/>
            <person name="Kohler A."/>
            <person name="Kuo A."/>
            <person name="Nagy L.G."/>
            <person name="Floudas D."/>
            <person name="Copeland A."/>
            <person name="Barry K.W."/>
            <person name="Cichocki N."/>
            <person name="Veneault-Fourrey C."/>
            <person name="LaButti K."/>
            <person name="Lindquist E.A."/>
            <person name="Lipzen A."/>
            <person name="Lundell T."/>
            <person name="Morin E."/>
            <person name="Murat C."/>
            <person name="Riley R."/>
            <person name="Ohm R."/>
            <person name="Sun H."/>
            <person name="Tunlid A."/>
            <person name="Henrissat B."/>
            <person name="Grigoriev I.V."/>
            <person name="Hibbett D.S."/>
            <person name="Martin F."/>
        </authorList>
    </citation>
    <scope>NUCLEOTIDE SEQUENCE [LARGE SCALE GENOMIC DNA]</scope>
    <source>
        <strain evidence="2">F 1598</strain>
    </source>
</reference>
<dbReference type="SUPFAM" id="SSF52047">
    <property type="entry name" value="RNI-like"/>
    <property type="match status" value="1"/>
</dbReference>
<dbReference type="Gene3D" id="3.80.10.10">
    <property type="entry name" value="Ribonuclease Inhibitor"/>
    <property type="match status" value="1"/>
</dbReference>
<dbReference type="STRING" id="765440.A0A0C3GBZ5"/>
<gene>
    <name evidence="1" type="ORF">PILCRDRAFT_813201</name>
</gene>
<sequence length="276" mass="32257">MSLQLSGSRYLPFFRDESVFRNPSSERGKVLGSYVRKLNVNLDRIFNLTDGTLDMRRFTLLLSWCPRLYELSLHVFDISRFNGVEMAELQFIANTVKLRALRLLRFGIQSTIAYQLVSVWPTIQYLTVGSEIATPPPLPSPSIQLHELNFCRTSMRPRCLEWFLSGSETSLRILKFRDTPGQLMKRFLAKHTPYLKSLRMQRYDKDSADILRLCTRLEELVLFQLPAFIEVKDLPLTIEHFSFYFHVEQYPDFAAIRGACDAKHVQLKMHSSFYRD</sequence>
<reference evidence="1 2" key="1">
    <citation type="submission" date="2014-04" db="EMBL/GenBank/DDBJ databases">
        <authorList>
            <consortium name="DOE Joint Genome Institute"/>
            <person name="Kuo A."/>
            <person name="Tarkka M."/>
            <person name="Buscot F."/>
            <person name="Kohler A."/>
            <person name="Nagy L.G."/>
            <person name="Floudas D."/>
            <person name="Copeland A."/>
            <person name="Barry K.W."/>
            <person name="Cichocki N."/>
            <person name="Veneault-Fourrey C."/>
            <person name="LaButti K."/>
            <person name="Lindquist E.A."/>
            <person name="Lipzen A."/>
            <person name="Lundell T."/>
            <person name="Morin E."/>
            <person name="Murat C."/>
            <person name="Sun H."/>
            <person name="Tunlid A."/>
            <person name="Henrissat B."/>
            <person name="Grigoriev I.V."/>
            <person name="Hibbett D.S."/>
            <person name="Martin F."/>
            <person name="Nordberg H.P."/>
            <person name="Cantor M.N."/>
            <person name="Hua S.X."/>
        </authorList>
    </citation>
    <scope>NUCLEOTIDE SEQUENCE [LARGE SCALE GENOMIC DNA]</scope>
    <source>
        <strain evidence="1 2">F 1598</strain>
    </source>
</reference>
<dbReference type="InParanoid" id="A0A0C3GBZ5"/>
<organism evidence="1 2">
    <name type="scientific">Piloderma croceum (strain F 1598)</name>
    <dbReference type="NCBI Taxonomy" id="765440"/>
    <lineage>
        <taxon>Eukaryota</taxon>
        <taxon>Fungi</taxon>
        <taxon>Dikarya</taxon>
        <taxon>Basidiomycota</taxon>
        <taxon>Agaricomycotina</taxon>
        <taxon>Agaricomycetes</taxon>
        <taxon>Agaricomycetidae</taxon>
        <taxon>Atheliales</taxon>
        <taxon>Atheliaceae</taxon>
        <taxon>Piloderma</taxon>
    </lineage>
</organism>
<proteinExistence type="predicted"/>
<name>A0A0C3GBZ5_PILCF</name>
<dbReference type="Proteomes" id="UP000054166">
    <property type="component" value="Unassembled WGS sequence"/>
</dbReference>
<evidence type="ECO:0000313" key="2">
    <source>
        <dbReference type="Proteomes" id="UP000054166"/>
    </source>
</evidence>
<evidence type="ECO:0008006" key="3">
    <source>
        <dbReference type="Google" id="ProtNLM"/>
    </source>
</evidence>
<evidence type="ECO:0000313" key="1">
    <source>
        <dbReference type="EMBL" id="KIM89264.1"/>
    </source>
</evidence>
<dbReference type="AlphaFoldDB" id="A0A0C3GBZ5"/>
<keyword evidence="2" id="KW-1185">Reference proteome</keyword>
<protein>
    <recommendedName>
        <fullName evidence="3">F-box domain-containing protein</fullName>
    </recommendedName>
</protein>
<dbReference type="HOGENOM" id="CLU_1008700_0_0_1"/>
<dbReference type="OrthoDB" id="270763at2759"/>
<accession>A0A0C3GBZ5</accession>